<dbReference type="InterPro" id="IPR027417">
    <property type="entry name" value="P-loop_NTPase"/>
</dbReference>
<reference evidence="7 8" key="1">
    <citation type="submission" date="2022-03" db="EMBL/GenBank/DDBJ databases">
        <title>Chryseobacterium sp. isolated from particulate matters in swine house.</title>
        <authorList>
            <person name="Won M."/>
            <person name="Kim S.-J."/>
            <person name="Kwon S.-W."/>
        </authorList>
    </citation>
    <scope>NUCLEOTIDE SEQUENCE [LARGE SCALE GENOMIC DNA]</scope>
    <source>
        <strain evidence="7 8">SC2-2</strain>
    </source>
</reference>
<feature type="domain" description="UvrD-like helicase ATP-binding" evidence="6">
    <location>
        <begin position="23"/>
        <end position="355"/>
    </location>
</feature>
<dbReference type="Gene3D" id="3.40.50.300">
    <property type="entry name" value="P-loop containing nucleotide triphosphate hydrolases"/>
    <property type="match status" value="1"/>
</dbReference>
<dbReference type="SUPFAM" id="SSF52540">
    <property type="entry name" value="P-loop containing nucleoside triphosphate hydrolases"/>
    <property type="match status" value="1"/>
</dbReference>
<evidence type="ECO:0000256" key="3">
    <source>
        <dbReference type="ARBA" id="ARBA00022806"/>
    </source>
</evidence>
<protein>
    <submittedName>
        <fullName evidence="7">UvrD-helicase domain-containing protein</fullName>
    </submittedName>
</protein>
<organism evidence="7 8">
    <name type="scientific">Chryseobacterium suipulveris</name>
    <dbReference type="NCBI Taxonomy" id="2929800"/>
    <lineage>
        <taxon>Bacteria</taxon>
        <taxon>Pseudomonadati</taxon>
        <taxon>Bacteroidota</taxon>
        <taxon>Flavobacteriia</taxon>
        <taxon>Flavobacteriales</taxon>
        <taxon>Weeksellaceae</taxon>
        <taxon>Chryseobacterium group</taxon>
        <taxon>Chryseobacterium</taxon>
    </lineage>
</organism>
<dbReference type="Proteomes" id="UP000831460">
    <property type="component" value="Chromosome"/>
</dbReference>
<keyword evidence="3 5" id="KW-0347">Helicase</keyword>
<dbReference type="InterPro" id="IPR000212">
    <property type="entry name" value="DNA_helicase_UvrD/REP"/>
</dbReference>
<sequence length="672" mass="78290">MPQDVNITEEDIQYAEQLLLPAGKTFDDERRAFIRNLNTIDLQAVPGSGKTTALLAKLIILEKKLPFTDGSGILVLSHTNAAIDEIKEKIQKHCPKLFSYPNFIGTIQSFVDEFLAIPYYVSKFKKKPNRIDNEIYDEAITKYLKFNLSNFTVQEQKNAKYFLIGNKCQFSFRLSFQNNETKLVSSINGNNLQITKPRRGRNWQDFSDNEKNRIREWLIKFKYNIMQKEGALHFDDAYFLADIYLHKIPHIKTILKKRFAIVFVDEMQDMDKHQYNLLEKVFFEEGNCGSKIQRIGDKNQAIYNSVKATDIWQDRTEVLRLNGSQRLSKPIADVVKKFALYSDSTFDIVGKYECSIKPHILVFEDNTIGNIIPYFAQIVRENNLVNSEKPIKVVCWNTEWKEDVDSRNNVAKLRLEDYYKGFNKEKGKPKQDYNNLKSYLMYYEKKTTLEPLRKNILNAFLKILRLENINTVDNRLYTKKKLIDFIHEEDIKKYDELNLNLYNWCIGIIQEKTDEVCSSIREYIPTLLAIFDKNISASNDFINNDIEDVSVENNDFSTLTNHYKEDGLEIEITSVHAVKGQTHCATLYLESYFQQDGRGTNAKSYESQRLKDQFLGTQIQSTVSDRVKQSTKMVYVGFSRPTDLLCIAIHQDRINTQLNGLCTDTWIIKKVE</sequence>
<evidence type="ECO:0000256" key="1">
    <source>
        <dbReference type="ARBA" id="ARBA00022741"/>
    </source>
</evidence>
<proteinExistence type="predicted"/>
<evidence type="ECO:0000313" key="7">
    <source>
        <dbReference type="EMBL" id="UOE40142.1"/>
    </source>
</evidence>
<evidence type="ECO:0000259" key="6">
    <source>
        <dbReference type="PROSITE" id="PS51198"/>
    </source>
</evidence>
<keyword evidence="2 5" id="KW-0378">Hydrolase</keyword>
<feature type="binding site" evidence="5">
    <location>
        <begin position="44"/>
        <end position="51"/>
    </location>
    <ligand>
        <name>ATP</name>
        <dbReference type="ChEBI" id="CHEBI:30616"/>
    </ligand>
</feature>
<dbReference type="EMBL" id="CP094532">
    <property type="protein sequence ID" value="UOE40142.1"/>
    <property type="molecule type" value="Genomic_DNA"/>
</dbReference>
<dbReference type="RefSeq" id="WP_243548168.1">
    <property type="nucleotide sequence ID" value="NZ_CP094532.1"/>
</dbReference>
<dbReference type="PANTHER" id="PTHR11070">
    <property type="entry name" value="UVRD / RECB / PCRA DNA HELICASE FAMILY MEMBER"/>
    <property type="match status" value="1"/>
</dbReference>
<dbReference type="InterPro" id="IPR014016">
    <property type="entry name" value="UvrD-like_ATP-bd"/>
</dbReference>
<evidence type="ECO:0000256" key="5">
    <source>
        <dbReference type="PROSITE-ProRule" id="PRU00560"/>
    </source>
</evidence>
<name>A0ABY4BPI3_9FLAO</name>
<evidence type="ECO:0000256" key="4">
    <source>
        <dbReference type="ARBA" id="ARBA00022840"/>
    </source>
</evidence>
<keyword evidence="1 5" id="KW-0547">Nucleotide-binding</keyword>
<keyword evidence="4 5" id="KW-0067">ATP-binding</keyword>
<dbReference type="PROSITE" id="PS51198">
    <property type="entry name" value="UVRD_HELICASE_ATP_BIND"/>
    <property type="match status" value="1"/>
</dbReference>
<dbReference type="Pfam" id="PF00580">
    <property type="entry name" value="UvrD-helicase"/>
    <property type="match status" value="1"/>
</dbReference>
<keyword evidence="8" id="KW-1185">Reference proteome</keyword>
<evidence type="ECO:0000313" key="8">
    <source>
        <dbReference type="Proteomes" id="UP000831460"/>
    </source>
</evidence>
<evidence type="ECO:0000256" key="2">
    <source>
        <dbReference type="ARBA" id="ARBA00022801"/>
    </source>
</evidence>
<gene>
    <name evidence="7" type="ORF">MTP09_09450</name>
</gene>
<accession>A0ABY4BPI3</accession>